<protein>
    <submittedName>
        <fullName evidence="1">Uncharacterized protein</fullName>
    </submittedName>
</protein>
<organism evidence="1 2">
    <name type="scientific">Dysgonomonas hofstadii</name>
    <dbReference type="NCBI Taxonomy" id="637886"/>
    <lineage>
        <taxon>Bacteria</taxon>
        <taxon>Pseudomonadati</taxon>
        <taxon>Bacteroidota</taxon>
        <taxon>Bacteroidia</taxon>
        <taxon>Bacteroidales</taxon>
        <taxon>Dysgonomonadaceae</taxon>
        <taxon>Dysgonomonas</taxon>
    </lineage>
</organism>
<keyword evidence="2" id="KW-1185">Reference proteome</keyword>
<accession>A0A840CX45</accession>
<dbReference type="AlphaFoldDB" id="A0A840CX45"/>
<comment type="caution">
    <text evidence="1">The sequence shown here is derived from an EMBL/GenBank/DDBJ whole genome shotgun (WGS) entry which is preliminary data.</text>
</comment>
<evidence type="ECO:0000313" key="2">
    <source>
        <dbReference type="Proteomes" id="UP000555103"/>
    </source>
</evidence>
<dbReference type="Proteomes" id="UP000555103">
    <property type="component" value="Unassembled WGS sequence"/>
</dbReference>
<dbReference type="RefSeq" id="WP_183307892.1">
    <property type="nucleotide sequence ID" value="NZ_JACIEP010000010.1"/>
</dbReference>
<dbReference type="EMBL" id="JACIEP010000010">
    <property type="protein sequence ID" value="MBB4037012.1"/>
    <property type="molecule type" value="Genomic_DNA"/>
</dbReference>
<proteinExistence type="predicted"/>
<reference evidence="1 2" key="1">
    <citation type="submission" date="2020-08" db="EMBL/GenBank/DDBJ databases">
        <title>Genomic Encyclopedia of Type Strains, Phase IV (KMG-IV): sequencing the most valuable type-strain genomes for metagenomic binning, comparative biology and taxonomic classification.</title>
        <authorList>
            <person name="Goeker M."/>
        </authorList>
    </citation>
    <scope>NUCLEOTIDE SEQUENCE [LARGE SCALE GENOMIC DNA]</scope>
    <source>
        <strain evidence="1 2">DSM 104969</strain>
    </source>
</reference>
<gene>
    <name evidence="1" type="ORF">GGR21_002926</name>
</gene>
<sequence>MKKVCLIIANWLFSFILLIYNGDSLMLVFFVVAYFSVACLLLNKYSRQVNEVLNRMNDRIDRILSGR</sequence>
<name>A0A840CX45_9BACT</name>
<evidence type="ECO:0000313" key="1">
    <source>
        <dbReference type="EMBL" id="MBB4037012.1"/>
    </source>
</evidence>